<dbReference type="Proteomes" id="UP001209318">
    <property type="component" value="Unassembled WGS sequence"/>
</dbReference>
<name>A0AAE3IRG4_9BACI</name>
<evidence type="ECO:0000313" key="2">
    <source>
        <dbReference type="EMBL" id="MCU9613235.1"/>
    </source>
</evidence>
<sequence>MSLASINAQIRSTKNTIYYLNGQLDLRQEELRRLQQAQSKLNDYKSEFQHNEHFILEPKLTAKTWHGQLATDYDSFREGDLLSSYKNIYQTQLGSVLSEISSEIRALQNKIEQLEASIESNERRLSDLYEARRRELEDDD</sequence>
<dbReference type="Pfam" id="PF16888">
    <property type="entry name" value="YwqH-like"/>
    <property type="match status" value="1"/>
</dbReference>
<keyword evidence="1" id="KW-0175">Coiled coil</keyword>
<dbReference type="AlphaFoldDB" id="A0AAE3IRG4"/>
<evidence type="ECO:0000313" key="3">
    <source>
        <dbReference type="Proteomes" id="UP001209318"/>
    </source>
</evidence>
<accession>A0AAE3IRG4</accession>
<feature type="coiled-coil region" evidence="1">
    <location>
        <begin position="97"/>
        <end position="131"/>
    </location>
</feature>
<proteinExistence type="predicted"/>
<keyword evidence="3" id="KW-1185">Reference proteome</keyword>
<gene>
    <name evidence="2" type="ORF">OEV98_06675</name>
</gene>
<comment type="caution">
    <text evidence="2">The sequence shown here is derived from an EMBL/GenBank/DDBJ whole genome shotgun (WGS) entry which is preliminary data.</text>
</comment>
<evidence type="ECO:0000256" key="1">
    <source>
        <dbReference type="SAM" id="Coils"/>
    </source>
</evidence>
<protein>
    <submittedName>
        <fullName evidence="2">DUF5082 domain-containing protein</fullName>
    </submittedName>
</protein>
<dbReference type="RefSeq" id="WP_263072445.1">
    <property type="nucleotide sequence ID" value="NZ_JAOUSF010000002.1"/>
</dbReference>
<dbReference type="EMBL" id="JAOUSF010000002">
    <property type="protein sequence ID" value="MCU9613235.1"/>
    <property type="molecule type" value="Genomic_DNA"/>
</dbReference>
<organism evidence="2 3">
    <name type="scientific">Perspicuibacillus lycopersici</name>
    <dbReference type="NCBI Taxonomy" id="1325689"/>
    <lineage>
        <taxon>Bacteria</taxon>
        <taxon>Bacillati</taxon>
        <taxon>Bacillota</taxon>
        <taxon>Bacilli</taxon>
        <taxon>Bacillales</taxon>
        <taxon>Bacillaceae</taxon>
        <taxon>Perspicuibacillus</taxon>
    </lineage>
</organism>
<dbReference type="InterPro" id="IPR031681">
    <property type="entry name" value="YwqH-like"/>
</dbReference>
<reference evidence="2" key="1">
    <citation type="submission" date="2022-10" db="EMBL/GenBank/DDBJ databases">
        <title>Description of Fervidibacillus gen. nov. in the family Fervidibacillaceae fam. nov. with two species, Fervidibacillus albus sp. nov., and Fervidibacillus halotolerans sp. nov., isolated from tidal flat sediments.</title>
        <authorList>
            <person name="Kwon K.K."/>
            <person name="Yang S.-H."/>
        </authorList>
    </citation>
    <scope>NUCLEOTIDE SEQUENCE</scope>
    <source>
        <strain evidence="2">JCM 19140</strain>
    </source>
</reference>